<reference evidence="2 3" key="1">
    <citation type="journal article" date="2019" name="Int. J. Syst. Evol. Microbiol.">
        <title>The Global Catalogue of Microorganisms (GCM) 10K type strain sequencing project: providing services to taxonomists for standard genome sequencing and annotation.</title>
        <authorList>
            <consortium name="The Broad Institute Genomics Platform"/>
            <consortium name="The Broad Institute Genome Sequencing Center for Infectious Disease"/>
            <person name="Wu L."/>
            <person name="Ma J."/>
        </authorList>
    </citation>
    <scope>NUCLEOTIDE SEQUENCE [LARGE SCALE GENOMIC DNA]</scope>
    <source>
        <strain evidence="2 3">CGMCC 1.12553</strain>
    </source>
</reference>
<keyword evidence="1" id="KW-1133">Transmembrane helix</keyword>
<sequence>MRSVRRAFVRGVVTLLPVAVVVVPVVWLYGAVADLPVLPGVASAPLRVTVVAVVAGTLTLSVGYLMRTGVGRWLSGGVDRLMNALVGLRTVYNAAKNSADSLLVGNGRPRGPTKIDAGGDFRISALRTGNRSPAGREIVFLPGAPDVTSGFVVEVDPDRLEEADETTVSLGIRLISCGFSDGDGELRVQRAGIEDLGER</sequence>
<evidence type="ECO:0000256" key="1">
    <source>
        <dbReference type="SAM" id="Phobius"/>
    </source>
</evidence>
<comment type="caution">
    <text evidence="2">The sequence shown here is derived from an EMBL/GenBank/DDBJ whole genome shotgun (WGS) entry which is preliminary data.</text>
</comment>
<proteinExistence type="predicted"/>
<keyword evidence="3" id="KW-1185">Reference proteome</keyword>
<name>A0ABD5PFL2_9EURY</name>
<organism evidence="2 3">
    <name type="scientific">Halobium salinum</name>
    <dbReference type="NCBI Taxonomy" id="1364940"/>
    <lineage>
        <taxon>Archaea</taxon>
        <taxon>Methanobacteriati</taxon>
        <taxon>Methanobacteriota</taxon>
        <taxon>Stenosarchaea group</taxon>
        <taxon>Halobacteria</taxon>
        <taxon>Halobacteriales</taxon>
        <taxon>Haloferacaceae</taxon>
        <taxon>Halobium</taxon>
    </lineage>
</organism>
<keyword evidence="1" id="KW-0812">Transmembrane</keyword>
<dbReference type="InterPro" id="IPR007462">
    <property type="entry name" value="COV1-like"/>
</dbReference>
<accession>A0ABD5PFL2</accession>
<feature type="transmembrane region" description="Helical" evidence="1">
    <location>
        <begin position="12"/>
        <end position="32"/>
    </location>
</feature>
<dbReference type="Pfam" id="PF04367">
    <property type="entry name" value="DUF502"/>
    <property type="match status" value="1"/>
</dbReference>
<feature type="transmembrane region" description="Helical" evidence="1">
    <location>
        <begin position="44"/>
        <end position="65"/>
    </location>
</feature>
<dbReference type="EMBL" id="JBHSDS010000008">
    <property type="protein sequence ID" value="MFC4359690.1"/>
    <property type="molecule type" value="Genomic_DNA"/>
</dbReference>
<evidence type="ECO:0000313" key="3">
    <source>
        <dbReference type="Proteomes" id="UP001595921"/>
    </source>
</evidence>
<dbReference type="RefSeq" id="WP_267621473.1">
    <property type="nucleotide sequence ID" value="NZ_JAODIW010000006.1"/>
</dbReference>
<keyword evidence="1" id="KW-0472">Membrane</keyword>
<evidence type="ECO:0000313" key="2">
    <source>
        <dbReference type="EMBL" id="MFC4359690.1"/>
    </source>
</evidence>
<dbReference type="AlphaFoldDB" id="A0ABD5PFL2"/>
<gene>
    <name evidence="2" type="ORF">ACFO0N_17230</name>
</gene>
<protein>
    <submittedName>
        <fullName evidence="2">DUF502 domain-containing protein</fullName>
    </submittedName>
</protein>
<dbReference type="Proteomes" id="UP001595921">
    <property type="component" value="Unassembled WGS sequence"/>
</dbReference>